<dbReference type="InterPro" id="IPR018711">
    <property type="entry name" value="NAGPA"/>
</dbReference>
<proteinExistence type="predicted"/>
<keyword evidence="4" id="KW-1185">Reference proteome</keyword>
<dbReference type="KEGG" id="msd:MYSTI_05653"/>
<feature type="compositionally biased region" description="Low complexity" evidence="1">
    <location>
        <begin position="23"/>
        <end position="36"/>
    </location>
</feature>
<dbReference type="HOGENOM" id="CLU_639079_0_0_7"/>
<reference evidence="3 4" key="1">
    <citation type="journal article" date="2013" name="Genome Announc.">
        <title>Complete genome sequence of Myxococcus stipitatus strain DSM 14675, a fruiting myxobacterium.</title>
        <authorList>
            <person name="Huntley S."/>
            <person name="Kneip S."/>
            <person name="Treuner-Lange A."/>
            <person name="Sogaard-Andersen L."/>
        </authorList>
    </citation>
    <scope>NUCLEOTIDE SEQUENCE [LARGE SCALE GENOMIC DNA]</scope>
    <source>
        <strain evidence="4">DSM 14675 / JCM 12634 / Mx s8</strain>
    </source>
</reference>
<evidence type="ECO:0000313" key="4">
    <source>
        <dbReference type="Proteomes" id="UP000011131"/>
    </source>
</evidence>
<dbReference type="Proteomes" id="UP000011131">
    <property type="component" value="Chromosome"/>
</dbReference>
<organism evidence="3 4">
    <name type="scientific">Myxococcus stipitatus (strain DSM 14675 / JCM 12634 / Mx s8)</name>
    <dbReference type="NCBI Taxonomy" id="1278073"/>
    <lineage>
        <taxon>Bacteria</taxon>
        <taxon>Pseudomonadati</taxon>
        <taxon>Myxococcota</taxon>
        <taxon>Myxococcia</taxon>
        <taxon>Myxococcales</taxon>
        <taxon>Cystobacterineae</taxon>
        <taxon>Myxococcaceae</taxon>
        <taxon>Myxococcus</taxon>
    </lineage>
</organism>
<protein>
    <recommendedName>
        <fullName evidence="2">Phosphodiester glycosidase domain-containing protein</fullName>
    </recommendedName>
</protein>
<gene>
    <name evidence="3" type="ordered locus">MYSTI_05653</name>
</gene>
<dbReference type="AlphaFoldDB" id="L7UGF3"/>
<feature type="domain" description="Phosphodiester glycosidase" evidence="2">
    <location>
        <begin position="261"/>
        <end position="421"/>
    </location>
</feature>
<evidence type="ECO:0000256" key="1">
    <source>
        <dbReference type="SAM" id="MobiDB-lite"/>
    </source>
</evidence>
<sequence length="436" mass="47179">MGNTVDTKKTVYVPPPAPKKTPDATAPKKALAKPPVDSFETAPPSKSTPEQAAWKAYDKHIKNGPPKASDYRNGPLFQEARKEYNDTTQRLGDAASKASVERLRKEVAATPGRGNTFQHLDNRGVQVKVLDDKSYSDLPNAAKEGHLTPGGPIYIPRSQATKENLLRYADSSASTQPLSLPQNAKDGPKIAAAIAQRLDANPRQPVEFTDSSGIKIVALKNPQPSVVSVAEDKELTSTAQDIGKQPGHDTIINTNFYEGHYLDPRYIGKVRPVNGQVVEDGKVKAGSSQPEKFYAAWTPRGIEFGEGNPPSDSKVGFGGAVPLIINKERYDSDNKNGLKEDLDFKSQEEREASTGKTIVAHDRDTGVTYVVVQEDGQPGKKLSAVRDALAKLGIDDAVAFDGSNSSTLVRDTKVEAKPDDIIKDDQIPYGLNLRVS</sequence>
<dbReference type="EMBL" id="CP004025">
    <property type="protein sequence ID" value="AGC46930.1"/>
    <property type="molecule type" value="Genomic_DNA"/>
</dbReference>
<name>L7UGF3_MYXSD</name>
<dbReference type="PATRIC" id="fig|1278073.3.peg.5733"/>
<dbReference type="RefSeq" id="WP_015351186.1">
    <property type="nucleotide sequence ID" value="NC_020126.1"/>
</dbReference>
<feature type="region of interest" description="Disordered" evidence="1">
    <location>
        <begin position="1"/>
        <end position="52"/>
    </location>
</feature>
<accession>L7UGF3</accession>
<evidence type="ECO:0000259" key="2">
    <source>
        <dbReference type="Pfam" id="PF09992"/>
    </source>
</evidence>
<evidence type="ECO:0000313" key="3">
    <source>
        <dbReference type="EMBL" id="AGC46930.1"/>
    </source>
</evidence>
<dbReference type="OrthoDB" id="4846757at2"/>
<dbReference type="Pfam" id="PF09992">
    <property type="entry name" value="NAGPA"/>
    <property type="match status" value="1"/>
</dbReference>